<accession>A0ABD5T1V5</accession>
<evidence type="ECO:0000313" key="2">
    <source>
        <dbReference type="Proteomes" id="UP001596274"/>
    </source>
</evidence>
<gene>
    <name evidence="1" type="ORF">ACFQDD_01270</name>
</gene>
<proteinExistence type="predicted"/>
<dbReference type="AlphaFoldDB" id="A0ABD5T1V5"/>
<keyword evidence="2" id="KW-1185">Reference proteome</keyword>
<protein>
    <submittedName>
        <fullName evidence="1">DUF420 domain-containing protein</fullName>
    </submittedName>
</protein>
<sequence>MSEWARENVPILTALLSTVALSLVFGAVGGVIPGSVLPRASDAVLAAIPHVNAAISATA</sequence>
<comment type="caution">
    <text evidence="1">The sequence shown here is derived from an EMBL/GenBank/DDBJ whole genome shotgun (WGS) entry which is preliminary data.</text>
</comment>
<organism evidence="1 2">
    <name type="scientific">Halorubrum pallidum</name>
    <dbReference type="NCBI Taxonomy" id="1526114"/>
    <lineage>
        <taxon>Archaea</taxon>
        <taxon>Methanobacteriati</taxon>
        <taxon>Methanobacteriota</taxon>
        <taxon>Stenosarchaea group</taxon>
        <taxon>Halobacteria</taxon>
        <taxon>Halobacteriales</taxon>
        <taxon>Haloferacaceae</taxon>
        <taxon>Halorubrum</taxon>
    </lineage>
</organism>
<evidence type="ECO:0000313" key="1">
    <source>
        <dbReference type="EMBL" id="MFC6770166.1"/>
    </source>
</evidence>
<dbReference type="Proteomes" id="UP001596274">
    <property type="component" value="Unassembled WGS sequence"/>
</dbReference>
<dbReference type="EMBL" id="JBHSWT010000015">
    <property type="protein sequence ID" value="MFC6770166.1"/>
    <property type="molecule type" value="Genomic_DNA"/>
</dbReference>
<feature type="non-terminal residue" evidence="1">
    <location>
        <position position="59"/>
    </location>
</feature>
<reference evidence="1 2" key="1">
    <citation type="journal article" date="2019" name="Int. J. Syst. Evol. Microbiol.">
        <title>The Global Catalogue of Microorganisms (GCM) 10K type strain sequencing project: providing services to taxonomists for standard genome sequencing and annotation.</title>
        <authorList>
            <consortium name="The Broad Institute Genomics Platform"/>
            <consortium name="The Broad Institute Genome Sequencing Center for Infectious Disease"/>
            <person name="Wu L."/>
            <person name="Ma J."/>
        </authorList>
    </citation>
    <scope>NUCLEOTIDE SEQUENCE [LARGE SCALE GENOMIC DNA]</scope>
    <source>
        <strain evidence="1 2">PJ61</strain>
    </source>
</reference>
<name>A0ABD5T1V5_9EURY</name>